<comment type="similarity">
    <text evidence="11">Belongs to the amiloride-sensitive sodium channel (TC 1.A.6) family.</text>
</comment>
<keyword evidence="8" id="KW-0472">Membrane</keyword>
<evidence type="ECO:0000256" key="1">
    <source>
        <dbReference type="ARBA" id="ARBA00004141"/>
    </source>
</evidence>
<evidence type="ECO:0000256" key="7">
    <source>
        <dbReference type="ARBA" id="ARBA00023065"/>
    </source>
</evidence>
<evidence type="ECO:0000313" key="13">
    <source>
        <dbReference type="Proteomes" id="UP001158576"/>
    </source>
</evidence>
<dbReference type="Proteomes" id="UP001158576">
    <property type="component" value="Chromosome XSR"/>
</dbReference>
<keyword evidence="10 11" id="KW-0407">Ion channel</keyword>
<evidence type="ECO:0000256" key="8">
    <source>
        <dbReference type="ARBA" id="ARBA00023136"/>
    </source>
</evidence>
<comment type="subcellular location">
    <subcellularLocation>
        <location evidence="1">Membrane</location>
        <topology evidence="1">Multi-pass membrane protein</topology>
    </subcellularLocation>
</comment>
<evidence type="ECO:0000256" key="10">
    <source>
        <dbReference type="ARBA" id="ARBA00023303"/>
    </source>
</evidence>
<dbReference type="InterPro" id="IPR001873">
    <property type="entry name" value="ENaC"/>
</dbReference>
<reference evidence="12 13" key="1">
    <citation type="submission" date="2021-04" db="EMBL/GenBank/DDBJ databases">
        <authorList>
            <person name="Bliznina A."/>
        </authorList>
    </citation>
    <scope>NUCLEOTIDE SEQUENCE [LARGE SCALE GENOMIC DNA]</scope>
</reference>
<keyword evidence="4 11" id="KW-0812">Transmembrane</keyword>
<gene>
    <name evidence="12" type="ORF">OKIOD_LOCUS8084</name>
</gene>
<evidence type="ECO:0000256" key="11">
    <source>
        <dbReference type="RuleBase" id="RU000679"/>
    </source>
</evidence>
<sequence>MGSGERFEMPKRVTLTLSMGYNFSDTSFGWNGYNEGFTIYYPHFSELIPSQHSSFSLSAGLTPVIDFQNVERTLLGSPYTKCKPTDTSNSYLNQKVDYYRKNLCEFTRLLIDIDKKCHCYPSYIDNITELFTIEEYETENPPCNFFQHAVCVSEIIDHFQLVSAGTCIPACTEHSFKPQSIQYMQVSERRSKDIHEYLNIPDDIYIASMVLKLSDEVSVVYKEQSTYDPSKFIADMGGTAGVVLGLSLLSILKHIEKMYLNLLDKFRSILMNYKLKRSQTMMAKTQTMNISQNFPEKIETLKKDTSLKEFTRKEDNGISKLT</sequence>
<proteinExistence type="inferred from homology"/>
<dbReference type="PANTHER" id="PTHR11690">
    <property type="entry name" value="AMILORIDE-SENSITIVE SODIUM CHANNEL-RELATED"/>
    <property type="match status" value="1"/>
</dbReference>
<evidence type="ECO:0000313" key="12">
    <source>
        <dbReference type="EMBL" id="CAG5099439.1"/>
    </source>
</evidence>
<keyword evidence="3 11" id="KW-0894">Sodium channel</keyword>
<keyword evidence="9 11" id="KW-0739">Sodium transport</keyword>
<evidence type="ECO:0000256" key="5">
    <source>
        <dbReference type="ARBA" id="ARBA00022989"/>
    </source>
</evidence>
<evidence type="ECO:0000256" key="3">
    <source>
        <dbReference type="ARBA" id="ARBA00022461"/>
    </source>
</evidence>
<keyword evidence="5" id="KW-1133">Transmembrane helix</keyword>
<dbReference type="EMBL" id="OU015569">
    <property type="protein sequence ID" value="CAG5099439.1"/>
    <property type="molecule type" value="Genomic_DNA"/>
</dbReference>
<keyword evidence="6" id="KW-0915">Sodium</keyword>
<evidence type="ECO:0000256" key="9">
    <source>
        <dbReference type="ARBA" id="ARBA00023201"/>
    </source>
</evidence>
<organism evidence="12 13">
    <name type="scientific">Oikopleura dioica</name>
    <name type="common">Tunicate</name>
    <dbReference type="NCBI Taxonomy" id="34765"/>
    <lineage>
        <taxon>Eukaryota</taxon>
        <taxon>Metazoa</taxon>
        <taxon>Chordata</taxon>
        <taxon>Tunicata</taxon>
        <taxon>Appendicularia</taxon>
        <taxon>Copelata</taxon>
        <taxon>Oikopleuridae</taxon>
        <taxon>Oikopleura</taxon>
    </lineage>
</organism>
<dbReference type="PANTHER" id="PTHR11690:SF296">
    <property type="entry name" value="DEGENERIN-LIKE PROTEIN DEL-10"/>
    <property type="match status" value="1"/>
</dbReference>
<dbReference type="Pfam" id="PF00858">
    <property type="entry name" value="ASC"/>
    <property type="match status" value="1"/>
</dbReference>
<name>A0ABN7SLH6_OIKDI</name>
<accession>A0ABN7SLH6</accession>
<keyword evidence="7 11" id="KW-0406">Ion transport</keyword>
<evidence type="ECO:0000256" key="6">
    <source>
        <dbReference type="ARBA" id="ARBA00023053"/>
    </source>
</evidence>
<keyword evidence="2 11" id="KW-0813">Transport</keyword>
<dbReference type="Gene3D" id="1.10.287.770">
    <property type="entry name" value="YojJ-like"/>
    <property type="match status" value="1"/>
</dbReference>
<protein>
    <submittedName>
        <fullName evidence="12">Oidioi.mRNA.OKI2018_I69.XSR.g16526.t1.cds</fullName>
    </submittedName>
</protein>
<keyword evidence="13" id="KW-1185">Reference proteome</keyword>
<evidence type="ECO:0000256" key="4">
    <source>
        <dbReference type="ARBA" id="ARBA00022692"/>
    </source>
</evidence>
<evidence type="ECO:0000256" key="2">
    <source>
        <dbReference type="ARBA" id="ARBA00022448"/>
    </source>
</evidence>